<dbReference type="Gene3D" id="1.10.287.620">
    <property type="entry name" value="Helix Hairpins"/>
    <property type="match status" value="1"/>
</dbReference>
<dbReference type="Gene3D" id="1.10.287.1490">
    <property type="match status" value="1"/>
</dbReference>
<accession>A0A673KRG8</accession>
<sequence length="991" mass="111723">MDVYDPQTLGIVVFGGFMVFSAIGITLVSTFSMKETSYEEALAKQRQDSGKIQPQRSDKKKKASEKKNKAKKKEEKPNGNLPEPEPEPIPEPVVENSEPKAEPQVEPEPQPEPVPVPEPEPEVKPKPVVPEPAPKIVECAVPPTVNAVVTPLAPSPKEKKKKKVAKMEPAPVKPVVVPEVVVKVEPVVAEVVAKAAVAPEVAAPPKAEEPKTEAPTKKKSKKKAEPVVSVETVNVPQPSPYKTVVSSLNSASFNESETQKLFEIISKKAGKDSWQLASQKGDPLAALKKQLEEKEKQLTAEQDNVAAAKTRVRELTKELSSAKSKMTSVETHMSSELSARGQEIAALQARMQDSDQEHVKETQQLNSKIQSLQEQLENGPNAQLARMQQENSILRDALNKATSQAESRQNAELAKLRQDCVRLNRELNERMTARHAEEERGKTLETKMAAAEEQLAQTKVSHVEAEQALQKKLDRVSEELREAQHGSTTLQAQADAAKEQAKTLTELQERMRATETELKDRCEELEILRAQLSQEKPSVEMEAAVQLNFFIFKREDQLTSLAAELHQLREELDTVKRTQAEETQNRVNEANTERREYTAEIDQLKTCLKEKEDLVASLQAQLEKMESADTTEAEPPFENLEKDARMISLEDELQQLKEEMERMKAKSNELREKNYAAVEALASAERLSEERLSQAKATQSEIEQQLSSFQTDTRNTFQKLFPHISIETHQSNWLEAFTHEAQKTLAHSPAEQQHTDLQQKLALSEESQRSLQAECEQYRTTLSETESMLKVLQKSVEDGELTWNSKISDAEQQKQVALDQVKVLEETIEKINAETQDTDQLKGQVMLLEAQLEKQLESITISQTYAEEMSQLKALLSETQVQLVSAKAEAQEQRAELSLVSFTWCMFCMRLCQERLEKEKKLTRDLGQAATKVQQLLKSTQEELDKETETVKNLQEQLHGKVHYKRFPNNHKCRAVNLCLAYISYGMYQYP</sequence>
<name>A0A673KRG8_9TELE</name>
<feature type="compositionally biased region" description="Basic residues" evidence="7">
    <location>
        <begin position="58"/>
        <end position="71"/>
    </location>
</feature>
<evidence type="ECO:0000256" key="5">
    <source>
        <dbReference type="ARBA" id="ARBA00023136"/>
    </source>
</evidence>
<keyword evidence="4 8" id="KW-1133">Transmembrane helix</keyword>
<dbReference type="PANTHER" id="PTHR18939">
    <property type="entry name" value="RIBOSOME BINDING PROTEIN-1"/>
    <property type="match status" value="1"/>
</dbReference>
<dbReference type="InterPro" id="IPR007794">
    <property type="entry name" value="Rib_rcpt_KP"/>
</dbReference>
<feature type="coiled-coil region" evidence="6">
    <location>
        <begin position="930"/>
        <end position="957"/>
    </location>
</feature>
<feature type="coiled-coil region" evidence="6">
    <location>
        <begin position="284"/>
        <end position="673"/>
    </location>
</feature>
<dbReference type="Proteomes" id="UP000472270">
    <property type="component" value="Unassembled WGS sequence"/>
</dbReference>
<dbReference type="AlphaFoldDB" id="A0A673KRG8"/>
<keyword evidence="6" id="KW-0175">Coiled coil</keyword>
<dbReference type="Ensembl" id="ENSSRHT00000070975.1">
    <property type="protein sequence ID" value="ENSSRHP00000069088.1"/>
    <property type="gene ID" value="ENSSRHG00000034360.1"/>
</dbReference>
<dbReference type="PANTHER" id="PTHR18939:SF4">
    <property type="entry name" value="RIBOSOME-BINDING PROTEIN 1"/>
    <property type="match status" value="1"/>
</dbReference>
<evidence type="ECO:0000256" key="7">
    <source>
        <dbReference type="SAM" id="MobiDB-lite"/>
    </source>
</evidence>
<reference evidence="10" key="1">
    <citation type="submission" date="2025-08" db="UniProtKB">
        <authorList>
            <consortium name="Ensembl"/>
        </authorList>
    </citation>
    <scope>IDENTIFICATION</scope>
</reference>
<evidence type="ECO:0000256" key="1">
    <source>
        <dbReference type="ARBA" id="ARBA00004389"/>
    </source>
</evidence>
<comment type="subcellular location">
    <subcellularLocation>
        <location evidence="1">Endoplasmic reticulum membrane</location>
        <topology evidence="1">Single-pass membrane protein</topology>
    </subcellularLocation>
</comment>
<protein>
    <submittedName>
        <fullName evidence="10">Ribosome-binding protein 1-like</fullName>
    </submittedName>
</protein>
<evidence type="ECO:0000256" key="2">
    <source>
        <dbReference type="ARBA" id="ARBA00022692"/>
    </source>
</evidence>
<evidence type="ECO:0000256" key="8">
    <source>
        <dbReference type="SAM" id="Phobius"/>
    </source>
</evidence>
<keyword evidence="2 8" id="KW-0812">Transmembrane</keyword>
<reference evidence="10" key="2">
    <citation type="submission" date="2025-09" db="UniProtKB">
        <authorList>
            <consortium name="Ensembl"/>
        </authorList>
    </citation>
    <scope>IDENTIFICATION</scope>
</reference>
<keyword evidence="5 8" id="KW-0472">Membrane</keyword>
<evidence type="ECO:0000313" key="10">
    <source>
        <dbReference type="Ensembl" id="ENSSRHP00000069088.1"/>
    </source>
</evidence>
<feature type="compositionally biased region" description="Basic and acidic residues" evidence="7">
    <location>
        <begin position="206"/>
        <end position="216"/>
    </location>
</feature>
<evidence type="ECO:0000256" key="3">
    <source>
        <dbReference type="ARBA" id="ARBA00022824"/>
    </source>
</evidence>
<proteinExistence type="predicted"/>
<evidence type="ECO:0000259" key="9">
    <source>
        <dbReference type="Pfam" id="PF05104"/>
    </source>
</evidence>
<evidence type="ECO:0000313" key="11">
    <source>
        <dbReference type="Proteomes" id="UP000472270"/>
    </source>
</evidence>
<feature type="transmembrane region" description="Helical" evidence="8">
    <location>
        <begin position="12"/>
        <end position="33"/>
    </location>
</feature>
<organism evidence="10 11">
    <name type="scientific">Sinocyclocheilus rhinocerous</name>
    <dbReference type="NCBI Taxonomy" id="307959"/>
    <lineage>
        <taxon>Eukaryota</taxon>
        <taxon>Metazoa</taxon>
        <taxon>Chordata</taxon>
        <taxon>Craniata</taxon>
        <taxon>Vertebrata</taxon>
        <taxon>Euteleostomi</taxon>
        <taxon>Actinopterygii</taxon>
        <taxon>Neopterygii</taxon>
        <taxon>Teleostei</taxon>
        <taxon>Ostariophysi</taxon>
        <taxon>Cypriniformes</taxon>
        <taxon>Cyprinidae</taxon>
        <taxon>Cyprininae</taxon>
        <taxon>Sinocyclocheilus</taxon>
    </lineage>
</organism>
<feature type="region of interest" description="Disordered" evidence="7">
    <location>
        <begin position="148"/>
        <end position="169"/>
    </location>
</feature>
<feature type="compositionally biased region" description="Pro residues" evidence="7">
    <location>
        <begin position="106"/>
        <end position="118"/>
    </location>
</feature>
<keyword evidence="11" id="KW-1185">Reference proteome</keyword>
<dbReference type="Pfam" id="PF05104">
    <property type="entry name" value="Rib_recp_KP_reg"/>
    <property type="match status" value="1"/>
</dbReference>
<feature type="region of interest" description="Disordered" evidence="7">
    <location>
        <begin position="38"/>
        <end position="130"/>
    </location>
</feature>
<feature type="coiled-coil region" evidence="6">
    <location>
        <begin position="869"/>
        <end position="896"/>
    </location>
</feature>
<gene>
    <name evidence="10" type="primary">LOC107715739</name>
</gene>
<evidence type="ECO:0000256" key="4">
    <source>
        <dbReference type="ARBA" id="ARBA00022989"/>
    </source>
</evidence>
<feature type="region of interest" description="Disordered" evidence="7">
    <location>
        <begin position="198"/>
        <end position="231"/>
    </location>
</feature>
<dbReference type="GO" id="GO:0015031">
    <property type="term" value="P:protein transport"/>
    <property type="evidence" value="ECO:0007669"/>
    <property type="project" value="InterPro"/>
</dbReference>
<feature type="domain" description="Ribosome receptor lysine/proline rich" evidence="9">
    <location>
        <begin position="33"/>
        <end position="186"/>
    </location>
</feature>
<dbReference type="InterPro" id="IPR040248">
    <property type="entry name" value="RRBP1"/>
</dbReference>
<keyword evidence="3" id="KW-0256">Endoplasmic reticulum</keyword>
<evidence type="ECO:0000256" key="6">
    <source>
        <dbReference type="SAM" id="Coils"/>
    </source>
</evidence>
<dbReference type="GO" id="GO:0005789">
    <property type="term" value="C:endoplasmic reticulum membrane"/>
    <property type="evidence" value="ECO:0007669"/>
    <property type="project" value="UniProtKB-SubCell"/>
</dbReference>
<feature type="coiled-coil region" evidence="6">
    <location>
        <begin position="807"/>
        <end position="844"/>
    </location>
</feature>